<feature type="domain" description="Multidrug resistance protein MdtA-like barrel-sandwich hybrid" evidence="4">
    <location>
        <begin position="59"/>
        <end position="212"/>
    </location>
</feature>
<comment type="similarity">
    <text evidence="1">Belongs to the membrane fusion protein (MFP) (TC 8.A.1) family.</text>
</comment>
<protein>
    <submittedName>
        <fullName evidence="6">RND family efflux transporter MFP subunit</fullName>
    </submittedName>
</protein>
<dbReference type="GO" id="GO:1990961">
    <property type="term" value="P:xenobiotic detoxification by transmembrane export across the plasma membrane"/>
    <property type="evidence" value="ECO:0007669"/>
    <property type="project" value="InterPro"/>
</dbReference>
<dbReference type="GO" id="GO:1990281">
    <property type="term" value="C:efflux pump complex"/>
    <property type="evidence" value="ECO:0007669"/>
    <property type="project" value="TreeGrafter"/>
</dbReference>
<dbReference type="EMBL" id="FLUO01000001">
    <property type="protein sequence ID" value="SBV90644.1"/>
    <property type="molecule type" value="Genomic_DNA"/>
</dbReference>
<dbReference type="Gene3D" id="6.10.140.1990">
    <property type="match status" value="1"/>
</dbReference>
<evidence type="ECO:0000259" key="4">
    <source>
        <dbReference type="Pfam" id="PF25917"/>
    </source>
</evidence>
<evidence type="ECO:0000313" key="6">
    <source>
        <dbReference type="EMBL" id="SBV90644.1"/>
    </source>
</evidence>
<dbReference type="NCBIfam" id="TIGR01730">
    <property type="entry name" value="RND_mfp"/>
    <property type="match status" value="1"/>
</dbReference>
<dbReference type="GO" id="GO:0015562">
    <property type="term" value="F:efflux transmembrane transporter activity"/>
    <property type="evidence" value="ECO:0007669"/>
    <property type="project" value="TreeGrafter"/>
</dbReference>
<proteinExistence type="inferred from homology"/>
<dbReference type="Pfam" id="PF25954">
    <property type="entry name" value="Beta-barrel_RND_2"/>
    <property type="match status" value="1"/>
</dbReference>
<dbReference type="InterPro" id="IPR030190">
    <property type="entry name" value="MacA_alpha-hairpin_sf"/>
</dbReference>
<dbReference type="GO" id="GO:0030313">
    <property type="term" value="C:cell envelope"/>
    <property type="evidence" value="ECO:0007669"/>
    <property type="project" value="UniProtKB-SubCell"/>
</dbReference>
<evidence type="ECO:0000256" key="2">
    <source>
        <dbReference type="ARBA" id="ARBA00023054"/>
    </source>
</evidence>
<name>A0A212ITW6_9PROT</name>
<evidence type="ECO:0000256" key="3">
    <source>
        <dbReference type="SAM" id="Coils"/>
    </source>
</evidence>
<dbReference type="SUPFAM" id="SSF111369">
    <property type="entry name" value="HlyD-like secretion proteins"/>
    <property type="match status" value="1"/>
</dbReference>
<organism evidence="6">
    <name type="scientific">uncultured Alphaproteobacteria bacterium</name>
    <dbReference type="NCBI Taxonomy" id="91750"/>
    <lineage>
        <taxon>Bacteria</taxon>
        <taxon>Pseudomonadati</taxon>
        <taxon>Pseudomonadota</taxon>
        <taxon>Alphaproteobacteria</taxon>
        <taxon>environmental samples</taxon>
    </lineage>
</organism>
<dbReference type="Gene3D" id="2.40.50.100">
    <property type="match status" value="1"/>
</dbReference>
<dbReference type="Pfam" id="PF25917">
    <property type="entry name" value="BSH_RND"/>
    <property type="match status" value="1"/>
</dbReference>
<accession>A0A212ITW6</accession>
<dbReference type="InterPro" id="IPR006143">
    <property type="entry name" value="RND_pump_MFP"/>
</dbReference>
<evidence type="ECO:0000256" key="1">
    <source>
        <dbReference type="ARBA" id="ARBA00009477"/>
    </source>
</evidence>
<feature type="domain" description="CusB-like beta-barrel" evidence="5">
    <location>
        <begin position="222"/>
        <end position="294"/>
    </location>
</feature>
<reference evidence="6" key="1">
    <citation type="submission" date="2016-04" db="EMBL/GenBank/DDBJ databases">
        <authorList>
            <person name="Evans L.H."/>
            <person name="Alamgir A."/>
            <person name="Owens N."/>
            <person name="Weber N.D."/>
            <person name="Virtaneva K."/>
            <person name="Barbian K."/>
            <person name="Babar A."/>
            <person name="Rosenke K."/>
        </authorList>
    </citation>
    <scope>NUCLEOTIDE SEQUENCE</scope>
    <source>
        <strain evidence="6">86</strain>
    </source>
</reference>
<dbReference type="PANTHER" id="PTHR30469:SF33">
    <property type="entry name" value="SLR1207 PROTEIN"/>
    <property type="match status" value="1"/>
</dbReference>
<dbReference type="GO" id="GO:0019898">
    <property type="term" value="C:extrinsic component of membrane"/>
    <property type="evidence" value="ECO:0007669"/>
    <property type="project" value="InterPro"/>
</dbReference>
<keyword evidence="2 3" id="KW-0175">Coiled coil</keyword>
<gene>
    <name evidence="6" type="primary">macA</name>
    <name evidence="6" type="ORF">KL86APRO_10026</name>
</gene>
<dbReference type="InterPro" id="IPR058625">
    <property type="entry name" value="MdtA-like_BSH"/>
</dbReference>
<dbReference type="InterPro" id="IPR058792">
    <property type="entry name" value="Beta-barrel_RND_2"/>
</dbReference>
<evidence type="ECO:0000259" key="5">
    <source>
        <dbReference type="Pfam" id="PF25954"/>
    </source>
</evidence>
<dbReference type="AlphaFoldDB" id="A0A212ITW6"/>
<feature type="coiled-coil region" evidence="3">
    <location>
        <begin position="98"/>
        <end position="125"/>
    </location>
</feature>
<dbReference type="Gene3D" id="2.40.30.170">
    <property type="match status" value="1"/>
</dbReference>
<dbReference type="PANTHER" id="PTHR30469">
    <property type="entry name" value="MULTIDRUG RESISTANCE PROTEIN MDTA"/>
    <property type="match status" value="1"/>
</dbReference>
<sequence length="366" mass="38882">MRRSGKTAIGIAAALLLAGGGVAWRRPAADARVDLVLATRGTVEQAVSATGAVRPKTFVDVGTQVSGQLRHIHVKIGDRVERGQLLAEIDPTVYQTRVAAARARIKDLEAQRREMCATRDLAELRFHRQERLAATAAASREALDGARADYLVAEARIAALVARVEETRATLAGDEANLGYTRIFAPIAGTVVAIPATEGQTLNASQTAPTILRIADLETMTVWAEVAEADVPRLAVGMPARFATLGGARTWRGAVRQILPTPEVENDVVLYSVLVDVDNPDGALMSEMTAHVFFVERAVENAVTVPRGVLAGAGADGLWTVRLKTDAGLEDRTVRTGLVTRTRAEVVEGLRPGDAVARVAAPKGGK</sequence>
<dbReference type="GO" id="GO:1990195">
    <property type="term" value="C:macrolide transmembrane transporter complex"/>
    <property type="evidence" value="ECO:0007669"/>
    <property type="project" value="InterPro"/>
</dbReference>